<evidence type="ECO:0000313" key="4">
    <source>
        <dbReference type="EMBL" id="SDK79271.1"/>
    </source>
</evidence>
<dbReference type="Gene3D" id="1.20.910.10">
    <property type="entry name" value="Heme oxygenase-like"/>
    <property type="match status" value="1"/>
</dbReference>
<keyword evidence="2" id="KW-0012">Acyltransferase</keyword>
<dbReference type="Pfam" id="PF08541">
    <property type="entry name" value="ACP_syn_III_C"/>
    <property type="match status" value="1"/>
</dbReference>
<dbReference type="InterPro" id="IPR013747">
    <property type="entry name" value="ACP_syn_III_C"/>
</dbReference>
<dbReference type="InterPro" id="IPR016039">
    <property type="entry name" value="Thiolase-like"/>
</dbReference>
<organism evidence="4 5">
    <name type="scientific">Glycomyces sambucus</name>
    <dbReference type="NCBI Taxonomy" id="380244"/>
    <lineage>
        <taxon>Bacteria</taxon>
        <taxon>Bacillati</taxon>
        <taxon>Actinomycetota</taxon>
        <taxon>Actinomycetes</taxon>
        <taxon>Glycomycetales</taxon>
        <taxon>Glycomycetaceae</taxon>
        <taxon>Glycomyces</taxon>
    </lineage>
</organism>
<dbReference type="PANTHER" id="PTHR34069">
    <property type="entry name" value="3-OXOACYL-[ACYL-CARRIER-PROTEIN] SYNTHASE 3"/>
    <property type="match status" value="1"/>
</dbReference>
<reference evidence="5" key="1">
    <citation type="submission" date="2016-10" db="EMBL/GenBank/DDBJ databases">
        <authorList>
            <person name="Varghese N."/>
            <person name="Submissions S."/>
        </authorList>
    </citation>
    <scope>NUCLEOTIDE SEQUENCE [LARGE SCALE GENOMIC DNA]</scope>
    <source>
        <strain evidence="5">CGMCC 4.3147</strain>
    </source>
</reference>
<dbReference type="GO" id="GO:0044550">
    <property type="term" value="P:secondary metabolite biosynthetic process"/>
    <property type="evidence" value="ECO:0007669"/>
    <property type="project" value="TreeGrafter"/>
</dbReference>
<dbReference type="EMBL" id="FNGF01000002">
    <property type="protein sequence ID" value="SDK79271.1"/>
    <property type="molecule type" value="Genomic_DNA"/>
</dbReference>
<feature type="domain" description="Beta-ketoacyl-[acyl-carrier-protein] synthase III C-terminal" evidence="3">
    <location>
        <begin position="297"/>
        <end position="369"/>
    </location>
</feature>
<dbReference type="InterPro" id="IPR016084">
    <property type="entry name" value="Haem_Oase-like_multi-hlx"/>
</dbReference>
<proteinExistence type="predicted"/>
<dbReference type="STRING" id="380244.SAMN05216298_1383"/>
<evidence type="ECO:0000259" key="3">
    <source>
        <dbReference type="Pfam" id="PF08541"/>
    </source>
</evidence>
<accession>A0A1G9ET82</accession>
<protein>
    <submittedName>
        <fullName evidence="4">3-oxoacyl-[acyl-carrier-protein] synthase-3</fullName>
    </submittedName>
</protein>
<dbReference type="AlphaFoldDB" id="A0A1G9ET82"/>
<dbReference type="Gene3D" id="3.40.47.10">
    <property type="match status" value="2"/>
</dbReference>
<dbReference type="CDD" id="cd00827">
    <property type="entry name" value="init_cond_enzymes"/>
    <property type="match status" value="1"/>
</dbReference>
<dbReference type="Pfam" id="PF14518">
    <property type="entry name" value="Haem_oxygenas_2"/>
    <property type="match status" value="1"/>
</dbReference>
<dbReference type="Proteomes" id="UP000198662">
    <property type="component" value="Unassembled WGS sequence"/>
</dbReference>
<sequence>MRTAAPVRLNGVMNAFITAAGAYLPGDPVGNDEIAARLGGVDARGDRLRRRILAANGIAKRHYALDERGRTTELNEELAAAALRSMLDDRGLGPADLDMLATATTQGDLLVPGFASMVHGRIGGGPMQLLSAAGVCASGIAALDAAVAKVRLGDRQRAAVVGSELASRWLRASRFNGSHGANGSGGSDTDAHFLRWMLSDGAGSVLVEARPRPDRPSLRVDWVRTVSLAHEHAVCMRSGTDGAAPEAGRTWQDMGSAAAAEQAGMMLLRQDTSALGALAEAGLKEFASLAQRGLIDLKRLDHVLCHYSTNAFRDIVFDQLASTGAQIDTGRWFSNLETRGNTGAASIFIALEECWRTGRFEPGQTVLLAVPESGRFSFGFAHLTCVGPEAAQAVQVPERAAAPAAVVHEKVSHEAVLHGAAPTSDGNVFARLDAVWEDFERRLDAVPVMRRLADGESTLDDYLRLLFNLRQQVADGARWISRAASNFSVDHFDLRSAAIGHAAEEHRDFMMIERDYAACGGSIEAIRNGRKNIGSEALSAYMFHAASLPDPVGLLGAMFVIEGLGTGKAAGWAAQFQQQLGLRDDQVSFLAYHGEADDDHFAKLQAILASPRIDAAAADAIVSTAKTVARLYALQLEELDNV</sequence>
<name>A0A1G9ET82_9ACTN</name>
<keyword evidence="1" id="KW-0808">Transferase</keyword>
<evidence type="ECO:0000256" key="1">
    <source>
        <dbReference type="ARBA" id="ARBA00022679"/>
    </source>
</evidence>
<dbReference type="PANTHER" id="PTHR34069:SF3">
    <property type="entry name" value="ACYL-COA:ACYL-COA ALKYLTRANSFERASE"/>
    <property type="match status" value="1"/>
</dbReference>
<evidence type="ECO:0000256" key="2">
    <source>
        <dbReference type="ARBA" id="ARBA00023315"/>
    </source>
</evidence>
<dbReference type="SUPFAM" id="SSF53901">
    <property type="entry name" value="Thiolase-like"/>
    <property type="match status" value="2"/>
</dbReference>
<keyword evidence="5" id="KW-1185">Reference proteome</keyword>
<gene>
    <name evidence="4" type="ORF">SAMN05216298_1383</name>
</gene>
<dbReference type="SUPFAM" id="SSF48613">
    <property type="entry name" value="Heme oxygenase-like"/>
    <property type="match status" value="1"/>
</dbReference>
<dbReference type="GO" id="GO:0016746">
    <property type="term" value="F:acyltransferase activity"/>
    <property type="evidence" value="ECO:0007669"/>
    <property type="project" value="UniProtKB-KW"/>
</dbReference>
<evidence type="ECO:0000313" key="5">
    <source>
        <dbReference type="Proteomes" id="UP000198662"/>
    </source>
</evidence>